<dbReference type="EMBL" id="JAKUCV010005127">
    <property type="protein sequence ID" value="KAJ4832460.1"/>
    <property type="molecule type" value="Genomic_DNA"/>
</dbReference>
<dbReference type="InterPro" id="IPR005174">
    <property type="entry name" value="KIB1-4_b-propeller"/>
</dbReference>
<feature type="domain" description="KIB1-4 beta-propeller" evidence="1">
    <location>
        <begin position="154"/>
        <end position="358"/>
    </location>
</feature>
<proteinExistence type="predicted"/>
<protein>
    <recommendedName>
        <fullName evidence="1">KIB1-4 beta-propeller domain-containing protein</fullName>
    </recommendedName>
</protein>
<dbReference type="PANTHER" id="PTHR33127:SF69">
    <property type="entry name" value="OS09G0340800 PROTEIN"/>
    <property type="match status" value="1"/>
</dbReference>
<accession>A0A9Q0FKV4</accession>
<dbReference type="Pfam" id="PF03478">
    <property type="entry name" value="Beta-prop_KIB1-4"/>
    <property type="match status" value="1"/>
</dbReference>
<organism evidence="2 3">
    <name type="scientific">Turnera subulata</name>
    <dbReference type="NCBI Taxonomy" id="218843"/>
    <lineage>
        <taxon>Eukaryota</taxon>
        <taxon>Viridiplantae</taxon>
        <taxon>Streptophyta</taxon>
        <taxon>Embryophyta</taxon>
        <taxon>Tracheophyta</taxon>
        <taxon>Spermatophyta</taxon>
        <taxon>Magnoliopsida</taxon>
        <taxon>eudicotyledons</taxon>
        <taxon>Gunneridae</taxon>
        <taxon>Pentapetalae</taxon>
        <taxon>rosids</taxon>
        <taxon>fabids</taxon>
        <taxon>Malpighiales</taxon>
        <taxon>Passifloraceae</taxon>
        <taxon>Turnera</taxon>
    </lineage>
</organism>
<gene>
    <name evidence="2" type="ORF">Tsubulata_016008</name>
</gene>
<dbReference type="OrthoDB" id="642536at2759"/>
<evidence type="ECO:0000259" key="1">
    <source>
        <dbReference type="Pfam" id="PF03478"/>
    </source>
</evidence>
<dbReference type="AlphaFoldDB" id="A0A9Q0FKV4"/>
<evidence type="ECO:0000313" key="3">
    <source>
        <dbReference type="Proteomes" id="UP001141552"/>
    </source>
</evidence>
<keyword evidence="3" id="KW-1185">Reference proteome</keyword>
<reference evidence="2" key="1">
    <citation type="submission" date="2022-02" db="EMBL/GenBank/DDBJ databases">
        <authorList>
            <person name="Henning P.M."/>
            <person name="McCubbin A.G."/>
            <person name="Shore J.S."/>
        </authorList>
    </citation>
    <scope>NUCLEOTIDE SEQUENCE</scope>
    <source>
        <strain evidence="2">F60SS</strain>
        <tissue evidence="2">Leaves</tissue>
    </source>
</reference>
<sequence length="383" mass="44069">MGKKRNNNKSTAEEEEESDYKIDWNRTIYIRPDIPVQLLHQIDSETDTGKKEAFFRSINGHKGVTKSWTSEPNCGSPNSLLPWLRLVHDPNPQRRHRFVAYMREDYRFYPRPNAPVFACGFWEMGSSQAHGWLSRSPWLPIVGVFLPDHKRTTVMALTGHPYPAFAIKGDRKPPGAKPKENHWWGQKPKEYQTLHPRGWTTLDCNIEEPHAPSGRRRLMEFTNGIWFKDKFYALSLQGSLAVVEDAGLDKDLQITAMGKKRVVPSVPSRQFRECLVESNGEVLLIFLISINPSFQVGVVEVYKLATEELTWKRVDLIGDRTLFLGSYCCMSVKASQVGCKKNSVYFTQPTHCKGWWVYEMENNTISHEKEPVWKVPRSSSIRA</sequence>
<evidence type="ECO:0000313" key="2">
    <source>
        <dbReference type="EMBL" id="KAJ4832460.1"/>
    </source>
</evidence>
<reference evidence="2" key="2">
    <citation type="journal article" date="2023" name="Plants (Basel)">
        <title>Annotation of the Turnera subulata (Passifloraceae) Draft Genome Reveals the S-Locus Evolved after the Divergence of Turneroideae from Passifloroideae in a Stepwise Manner.</title>
        <authorList>
            <person name="Henning P.M."/>
            <person name="Roalson E.H."/>
            <person name="Mir W."/>
            <person name="McCubbin A.G."/>
            <person name="Shore J.S."/>
        </authorList>
    </citation>
    <scope>NUCLEOTIDE SEQUENCE</scope>
    <source>
        <strain evidence="2">F60SS</strain>
    </source>
</reference>
<name>A0A9Q0FKV4_9ROSI</name>
<dbReference type="Proteomes" id="UP001141552">
    <property type="component" value="Unassembled WGS sequence"/>
</dbReference>
<dbReference type="PANTHER" id="PTHR33127">
    <property type="entry name" value="TRANSMEMBRANE PROTEIN"/>
    <property type="match status" value="1"/>
</dbReference>
<comment type="caution">
    <text evidence="2">The sequence shown here is derived from an EMBL/GenBank/DDBJ whole genome shotgun (WGS) entry which is preliminary data.</text>
</comment>